<feature type="chain" id="PRO_5041272022" description="RNase H type-1 domain-containing protein" evidence="1">
    <location>
        <begin position="23"/>
        <end position="346"/>
    </location>
</feature>
<sequence length="346" mass="38872">MLHSLRLLRVLAICFRVGNELARTLRNIAIDNGQQTRTDLIRNRVQVVERGKDQDGEIAAGRNCRESVLVLMLPGSVSRNRVLACKTGWELLRIWMGSINQCLLGVSRGIVIKVLMTRHPDSPALEVASVSCTKEMVPRRNAEDLALIILQASSQQASTPQRKWTLRTMNKTFLVQCLQCDVFSPLEVRHWDAEGRAQVVNGHTKYSCPDREMNEQILLLECMIEAESEFTDLVCACTPSCTLFDSCTFPLYVSVSVLSLLSCRTWEGPGWIDHSRQELQTIGVGINAARETGWESLRVWTGSSYEANLTTDRGVVIKVLMTWHPDSPALELASISHTKEVSVYWE</sequence>
<dbReference type="Proteomes" id="UP001175227">
    <property type="component" value="Unassembled WGS sequence"/>
</dbReference>
<keyword evidence="1" id="KW-0732">Signal</keyword>
<evidence type="ECO:0000313" key="2">
    <source>
        <dbReference type="EMBL" id="KAK0471958.1"/>
    </source>
</evidence>
<proteinExistence type="predicted"/>
<evidence type="ECO:0008006" key="4">
    <source>
        <dbReference type="Google" id="ProtNLM"/>
    </source>
</evidence>
<reference evidence="2" key="1">
    <citation type="submission" date="2023-06" db="EMBL/GenBank/DDBJ databases">
        <authorList>
            <consortium name="Lawrence Berkeley National Laboratory"/>
            <person name="Ahrendt S."/>
            <person name="Sahu N."/>
            <person name="Indic B."/>
            <person name="Wong-Bajracharya J."/>
            <person name="Merenyi Z."/>
            <person name="Ke H.-M."/>
            <person name="Monk M."/>
            <person name="Kocsube S."/>
            <person name="Drula E."/>
            <person name="Lipzen A."/>
            <person name="Balint B."/>
            <person name="Henrissat B."/>
            <person name="Andreopoulos B."/>
            <person name="Martin F.M."/>
            <person name="Harder C.B."/>
            <person name="Rigling D."/>
            <person name="Ford K.L."/>
            <person name="Foster G.D."/>
            <person name="Pangilinan J."/>
            <person name="Papanicolaou A."/>
            <person name="Barry K."/>
            <person name="LaButti K."/>
            <person name="Viragh M."/>
            <person name="Koriabine M."/>
            <person name="Yan M."/>
            <person name="Riley R."/>
            <person name="Champramary S."/>
            <person name="Plett K.L."/>
            <person name="Tsai I.J."/>
            <person name="Slot J."/>
            <person name="Sipos G."/>
            <person name="Plett J."/>
            <person name="Nagy L.G."/>
            <person name="Grigoriev I.V."/>
        </authorList>
    </citation>
    <scope>NUCLEOTIDE SEQUENCE</scope>
    <source>
        <strain evidence="2">ICMP 16352</strain>
    </source>
</reference>
<accession>A0AA39U0Z3</accession>
<keyword evidence="3" id="KW-1185">Reference proteome</keyword>
<name>A0AA39U0Z3_9AGAR</name>
<organism evidence="2 3">
    <name type="scientific">Armillaria novae-zelandiae</name>
    <dbReference type="NCBI Taxonomy" id="153914"/>
    <lineage>
        <taxon>Eukaryota</taxon>
        <taxon>Fungi</taxon>
        <taxon>Dikarya</taxon>
        <taxon>Basidiomycota</taxon>
        <taxon>Agaricomycotina</taxon>
        <taxon>Agaricomycetes</taxon>
        <taxon>Agaricomycetidae</taxon>
        <taxon>Agaricales</taxon>
        <taxon>Marasmiineae</taxon>
        <taxon>Physalacriaceae</taxon>
        <taxon>Armillaria</taxon>
    </lineage>
</organism>
<protein>
    <recommendedName>
        <fullName evidence="4">RNase H type-1 domain-containing protein</fullName>
    </recommendedName>
</protein>
<dbReference type="EMBL" id="JAUEPR010000045">
    <property type="protein sequence ID" value="KAK0471958.1"/>
    <property type="molecule type" value="Genomic_DNA"/>
</dbReference>
<comment type="caution">
    <text evidence="2">The sequence shown here is derived from an EMBL/GenBank/DDBJ whole genome shotgun (WGS) entry which is preliminary data.</text>
</comment>
<evidence type="ECO:0000313" key="3">
    <source>
        <dbReference type="Proteomes" id="UP001175227"/>
    </source>
</evidence>
<evidence type="ECO:0000256" key="1">
    <source>
        <dbReference type="SAM" id="SignalP"/>
    </source>
</evidence>
<feature type="signal peptide" evidence="1">
    <location>
        <begin position="1"/>
        <end position="22"/>
    </location>
</feature>
<gene>
    <name evidence="2" type="ORF">IW261DRAFT_1424757</name>
</gene>
<dbReference type="AlphaFoldDB" id="A0AA39U0Z3"/>